<dbReference type="PANTHER" id="PTHR33164:SF104">
    <property type="entry name" value="TRANSCRIPTIONAL REGULATORY PROTEIN"/>
    <property type="match status" value="1"/>
</dbReference>
<dbReference type="SMART" id="SM00347">
    <property type="entry name" value="HTH_MARR"/>
    <property type="match status" value="1"/>
</dbReference>
<evidence type="ECO:0000259" key="1">
    <source>
        <dbReference type="PROSITE" id="PS50995"/>
    </source>
</evidence>
<dbReference type="GO" id="GO:0006950">
    <property type="term" value="P:response to stress"/>
    <property type="evidence" value="ECO:0007669"/>
    <property type="project" value="TreeGrafter"/>
</dbReference>
<dbReference type="PANTHER" id="PTHR33164">
    <property type="entry name" value="TRANSCRIPTIONAL REGULATOR, MARR FAMILY"/>
    <property type="match status" value="1"/>
</dbReference>
<proteinExistence type="predicted"/>
<dbReference type="Proteomes" id="UP000284547">
    <property type="component" value="Unassembled WGS sequence"/>
</dbReference>
<evidence type="ECO:0000313" key="2">
    <source>
        <dbReference type="EMBL" id="RGP36787.1"/>
    </source>
</evidence>
<dbReference type="InterPro" id="IPR039422">
    <property type="entry name" value="MarR/SlyA-like"/>
</dbReference>
<sequence length="138" mass="16234">MGYNRVWFNLLRIQRTAFPRIARALRRHGMEDPVWHEIMLEIDRSRDGLQMAELERQLHIAQYTLSRHVSRMATAGLIRRERMPGAGRGQRLFLTEEGRLANDAIWPEYMAAIQAEFAHRLSTDEAYALCRVLIRLYP</sequence>
<dbReference type="Gene3D" id="1.10.10.10">
    <property type="entry name" value="Winged helix-like DNA-binding domain superfamily/Winged helix DNA-binding domain"/>
    <property type="match status" value="1"/>
</dbReference>
<feature type="domain" description="HTH marR-type" evidence="1">
    <location>
        <begin position="3"/>
        <end position="138"/>
    </location>
</feature>
<dbReference type="OrthoDB" id="72352at2"/>
<comment type="caution">
    <text evidence="2">The sequence shown here is derived from an EMBL/GenBank/DDBJ whole genome shotgun (WGS) entry which is preliminary data.</text>
</comment>
<dbReference type="InterPro" id="IPR000835">
    <property type="entry name" value="HTH_MarR-typ"/>
</dbReference>
<keyword evidence="3" id="KW-1185">Reference proteome</keyword>
<dbReference type="GO" id="GO:0003700">
    <property type="term" value="F:DNA-binding transcription factor activity"/>
    <property type="evidence" value="ECO:0007669"/>
    <property type="project" value="InterPro"/>
</dbReference>
<dbReference type="SUPFAM" id="SSF46785">
    <property type="entry name" value="Winged helix' DNA-binding domain"/>
    <property type="match status" value="1"/>
</dbReference>
<dbReference type="InterPro" id="IPR036390">
    <property type="entry name" value="WH_DNA-bd_sf"/>
</dbReference>
<name>A0A411Z156_9RHOB</name>
<dbReference type="AlphaFoldDB" id="A0A411Z156"/>
<reference evidence="2 3" key="1">
    <citation type="submission" date="2018-08" db="EMBL/GenBank/DDBJ databases">
        <title>Flavobacterium tibetense sp. nov., isolated from a wetland YonghuCo on Tibetan Plateau.</title>
        <authorList>
            <person name="Phurbu D."/>
            <person name="Lu H."/>
            <person name="Xing P."/>
        </authorList>
    </citation>
    <scope>NUCLEOTIDE SEQUENCE [LARGE SCALE GENOMIC DNA]</scope>
    <source>
        <strain evidence="2 3">DJC</strain>
    </source>
</reference>
<accession>A0A411Z156</accession>
<dbReference type="EMBL" id="QWEY01000007">
    <property type="protein sequence ID" value="RGP36787.1"/>
    <property type="molecule type" value="Genomic_DNA"/>
</dbReference>
<dbReference type="PROSITE" id="PS50995">
    <property type="entry name" value="HTH_MARR_2"/>
    <property type="match status" value="1"/>
</dbReference>
<organism evidence="2 3">
    <name type="scientific">Pseudotabrizicola alkalilacus</name>
    <dbReference type="NCBI Taxonomy" id="2305252"/>
    <lineage>
        <taxon>Bacteria</taxon>
        <taxon>Pseudomonadati</taxon>
        <taxon>Pseudomonadota</taxon>
        <taxon>Alphaproteobacteria</taxon>
        <taxon>Rhodobacterales</taxon>
        <taxon>Paracoccaceae</taxon>
        <taxon>Pseudotabrizicola</taxon>
    </lineage>
</organism>
<dbReference type="Pfam" id="PF12802">
    <property type="entry name" value="MarR_2"/>
    <property type="match status" value="1"/>
</dbReference>
<protein>
    <submittedName>
        <fullName evidence="2">MarR family transcriptional regulator</fullName>
    </submittedName>
</protein>
<dbReference type="InterPro" id="IPR036388">
    <property type="entry name" value="WH-like_DNA-bd_sf"/>
</dbReference>
<gene>
    <name evidence="2" type="ORF">D1012_13115</name>
</gene>
<evidence type="ECO:0000313" key="3">
    <source>
        <dbReference type="Proteomes" id="UP000284547"/>
    </source>
</evidence>
<dbReference type="PRINTS" id="PR00598">
    <property type="entry name" value="HTHMARR"/>
</dbReference>